<keyword evidence="17" id="KW-1185">Reference proteome</keyword>
<keyword evidence="9" id="KW-0408">Iron</keyword>
<evidence type="ECO:0000256" key="11">
    <source>
        <dbReference type="ARBA" id="ARBA00023136"/>
    </source>
</evidence>
<comment type="subcellular location">
    <subcellularLocation>
        <location evidence="1">Membrane</location>
        <topology evidence="1">Multi-pass membrane protein</topology>
    </subcellularLocation>
</comment>
<evidence type="ECO:0000256" key="4">
    <source>
        <dbReference type="ARBA" id="ARBA00022692"/>
    </source>
</evidence>
<dbReference type="OMA" id="IFDIRWI"/>
<dbReference type="GO" id="GO:0006636">
    <property type="term" value="P:unsaturated fatty acid biosynthetic process"/>
    <property type="evidence" value="ECO:0007669"/>
    <property type="project" value="TreeGrafter"/>
</dbReference>
<keyword evidence="12 13" id="KW-0275">Fatty acid biosynthesis</keyword>
<keyword evidence="6" id="KW-0276">Fatty acid metabolism</keyword>
<evidence type="ECO:0000256" key="5">
    <source>
        <dbReference type="ARBA" id="ARBA00022723"/>
    </source>
</evidence>
<dbReference type="Pfam" id="PF00487">
    <property type="entry name" value="FA_desaturase"/>
    <property type="match status" value="1"/>
</dbReference>
<evidence type="ECO:0000256" key="8">
    <source>
        <dbReference type="ARBA" id="ARBA00023002"/>
    </source>
</evidence>
<dbReference type="EMBL" id="CAEY01000437">
    <property type="status" value="NOT_ANNOTATED_CDS"/>
    <property type="molecule type" value="Genomic_DNA"/>
</dbReference>
<dbReference type="PRINTS" id="PR00075">
    <property type="entry name" value="FACDDSATRASE"/>
</dbReference>
<feature type="transmembrane region" description="Helical" evidence="14">
    <location>
        <begin position="100"/>
        <end position="122"/>
    </location>
</feature>
<feature type="transmembrane region" description="Helical" evidence="14">
    <location>
        <begin position="219"/>
        <end position="240"/>
    </location>
</feature>
<dbReference type="KEGG" id="tut:107364655"/>
<evidence type="ECO:0000256" key="6">
    <source>
        <dbReference type="ARBA" id="ARBA00022832"/>
    </source>
</evidence>
<reference evidence="16" key="2">
    <citation type="submission" date="2015-06" db="UniProtKB">
        <authorList>
            <consortium name="EnsemblMetazoa"/>
        </authorList>
    </citation>
    <scope>IDENTIFICATION</scope>
</reference>
<dbReference type="GO" id="GO:0005789">
    <property type="term" value="C:endoplasmic reticulum membrane"/>
    <property type="evidence" value="ECO:0007669"/>
    <property type="project" value="TreeGrafter"/>
</dbReference>
<keyword evidence="8 13" id="KW-0560">Oxidoreductase</keyword>
<dbReference type="CDD" id="cd03505">
    <property type="entry name" value="Delta9-FADS-like"/>
    <property type="match status" value="1"/>
</dbReference>
<organism evidence="16 17">
    <name type="scientific">Tetranychus urticae</name>
    <name type="common">Two-spotted spider mite</name>
    <dbReference type="NCBI Taxonomy" id="32264"/>
    <lineage>
        <taxon>Eukaryota</taxon>
        <taxon>Metazoa</taxon>
        <taxon>Ecdysozoa</taxon>
        <taxon>Arthropoda</taxon>
        <taxon>Chelicerata</taxon>
        <taxon>Arachnida</taxon>
        <taxon>Acari</taxon>
        <taxon>Acariformes</taxon>
        <taxon>Trombidiformes</taxon>
        <taxon>Prostigmata</taxon>
        <taxon>Eleutherengona</taxon>
        <taxon>Raphignathae</taxon>
        <taxon>Tetranychoidea</taxon>
        <taxon>Tetranychidae</taxon>
        <taxon>Tetranychus</taxon>
    </lineage>
</organism>
<keyword evidence="5" id="KW-0479">Metal-binding</keyword>
<evidence type="ECO:0000259" key="15">
    <source>
        <dbReference type="Pfam" id="PF00487"/>
    </source>
</evidence>
<evidence type="ECO:0000256" key="1">
    <source>
        <dbReference type="ARBA" id="ARBA00004141"/>
    </source>
</evidence>
<keyword evidence="11 14" id="KW-0472">Membrane</keyword>
<proteinExistence type="inferred from homology"/>
<keyword evidence="3 13" id="KW-0444">Lipid biosynthesis</keyword>
<evidence type="ECO:0000256" key="14">
    <source>
        <dbReference type="SAM" id="Phobius"/>
    </source>
</evidence>
<dbReference type="PROSITE" id="PS00476">
    <property type="entry name" value="FATTY_ACID_DESATUR_1"/>
    <property type="match status" value="1"/>
</dbReference>
<feature type="domain" description="Fatty acid desaturase" evidence="15">
    <location>
        <begin position="103"/>
        <end position="308"/>
    </location>
</feature>
<keyword evidence="4 13" id="KW-0812">Transmembrane</keyword>
<evidence type="ECO:0000256" key="13">
    <source>
        <dbReference type="RuleBase" id="RU000581"/>
    </source>
</evidence>
<dbReference type="InterPro" id="IPR015876">
    <property type="entry name" value="Acyl-CoA_DS"/>
</dbReference>
<evidence type="ECO:0000313" key="17">
    <source>
        <dbReference type="Proteomes" id="UP000015104"/>
    </source>
</evidence>
<evidence type="ECO:0000256" key="10">
    <source>
        <dbReference type="ARBA" id="ARBA00023098"/>
    </source>
</evidence>
<dbReference type="EnsemblMetazoa" id="tetur01g01720.1">
    <property type="protein sequence ID" value="tetur01g01720.1"/>
    <property type="gene ID" value="tetur01g01720"/>
</dbReference>
<dbReference type="GO" id="GO:0005506">
    <property type="term" value="F:iron ion binding"/>
    <property type="evidence" value="ECO:0007669"/>
    <property type="project" value="TreeGrafter"/>
</dbReference>
<dbReference type="InterPro" id="IPR001522">
    <property type="entry name" value="FADS-1_CS"/>
</dbReference>
<evidence type="ECO:0000313" key="16">
    <source>
        <dbReference type="EnsemblMetazoa" id="tetur01g01720.1"/>
    </source>
</evidence>
<comment type="domain">
    <text evidence="13">The histidine box domains are involved in binding the catalytic metal ions.</text>
</comment>
<accession>T1JQ29</accession>
<dbReference type="InterPro" id="IPR005804">
    <property type="entry name" value="FA_desaturase_dom"/>
</dbReference>
<dbReference type="HOGENOM" id="CLU_027359_0_2_1"/>
<keyword evidence="7 14" id="KW-1133">Transmembrane helix</keyword>
<dbReference type="eggNOG" id="KOG1600">
    <property type="taxonomic scope" value="Eukaryota"/>
</dbReference>
<dbReference type="AlphaFoldDB" id="T1JQ29"/>
<feature type="transmembrane region" description="Helical" evidence="14">
    <location>
        <begin position="247"/>
        <end position="266"/>
    </location>
</feature>
<keyword evidence="10" id="KW-0443">Lipid metabolism</keyword>
<feature type="transmembrane region" description="Helical" evidence="14">
    <location>
        <begin position="134"/>
        <end position="156"/>
    </location>
</feature>
<comment type="cofactor">
    <cofactor evidence="13">
        <name>Fe(2+)</name>
        <dbReference type="ChEBI" id="CHEBI:29033"/>
    </cofactor>
</comment>
<evidence type="ECO:0000256" key="2">
    <source>
        <dbReference type="ARBA" id="ARBA00009295"/>
    </source>
</evidence>
<dbReference type="GO" id="GO:0004768">
    <property type="term" value="F:stearoyl-CoA 9-desaturase activity"/>
    <property type="evidence" value="ECO:0007669"/>
    <property type="project" value="TreeGrafter"/>
</dbReference>
<evidence type="ECO:0000256" key="7">
    <source>
        <dbReference type="ARBA" id="ARBA00022989"/>
    </source>
</evidence>
<sequence length="362" mass="41224">MVVEIKTTTTANLPDLPTIKINKVIGSPVDQPIAIDANQDEPLTCCSKFKATIEFIIFDIRWIQVIYHLTLIGATLYGITKDAVFFSTNYHNTSSIFPMLYTWAFGFSLAIFGSIGLSAGCHRLWSHHAYKAKLFMRILLALMFTSVAESTIYYYVKHHRAHHVFIDTHADPQNVHRGFCFAQLGWRFLKPRPEYRTKVTTLDFQDALNDPVVKYQKMFFPPLALLLGYVLPTIIPYYLWGDSLLHAFLIAGCVKSCSVITVHGLLGSVSHMYGKRRYNKKITARDIGLMSVIAAGEGYHNFHHTFPYDYTVSEFGQTFNISKLFIDFFALFGQAYNLRKASPEFIEKAKNKTLNFNEVPAV</sequence>
<dbReference type="OrthoDB" id="10260134at2759"/>
<dbReference type="PANTHER" id="PTHR11351">
    <property type="entry name" value="ACYL-COA DESATURASE"/>
    <property type="match status" value="1"/>
</dbReference>
<comment type="similarity">
    <text evidence="2 13">Belongs to the fatty acid desaturase type 1 family.</text>
</comment>
<evidence type="ECO:0000256" key="3">
    <source>
        <dbReference type="ARBA" id="ARBA00022516"/>
    </source>
</evidence>
<reference evidence="17" key="1">
    <citation type="submission" date="2011-08" db="EMBL/GenBank/DDBJ databases">
        <authorList>
            <person name="Rombauts S."/>
        </authorList>
    </citation>
    <scope>NUCLEOTIDE SEQUENCE</scope>
    <source>
        <strain evidence="17">London</strain>
    </source>
</reference>
<feature type="transmembrane region" description="Helical" evidence="14">
    <location>
        <begin position="60"/>
        <end position="80"/>
    </location>
</feature>
<dbReference type="PANTHER" id="PTHR11351:SF31">
    <property type="entry name" value="DESATURASE 1, ISOFORM A-RELATED"/>
    <property type="match status" value="1"/>
</dbReference>
<gene>
    <name evidence="16" type="primary">107364655</name>
</gene>
<dbReference type="Proteomes" id="UP000015104">
    <property type="component" value="Unassembled WGS sequence"/>
</dbReference>
<evidence type="ECO:0000256" key="12">
    <source>
        <dbReference type="ARBA" id="ARBA00023160"/>
    </source>
</evidence>
<name>T1JQ29_TETUR</name>
<evidence type="ECO:0000256" key="9">
    <source>
        <dbReference type="ARBA" id="ARBA00023004"/>
    </source>
</evidence>
<protein>
    <recommendedName>
        <fullName evidence="15">Fatty acid desaturase domain-containing protein</fullName>
    </recommendedName>
</protein>